<organism evidence="6 7">
    <name type="scientific">Nematostella vectensis</name>
    <name type="common">Starlet sea anemone</name>
    <dbReference type="NCBI Taxonomy" id="45351"/>
    <lineage>
        <taxon>Eukaryota</taxon>
        <taxon>Metazoa</taxon>
        <taxon>Cnidaria</taxon>
        <taxon>Anthozoa</taxon>
        <taxon>Hexacorallia</taxon>
        <taxon>Actiniaria</taxon>
        <taxon>Edwardsiidae</taxon>
        <taxon>Nematostella</taxon>
    </lineage>
</organism>
<feature type="domain" description="PH" evidence="3">
    <location>
        <begin position="536"/>
        <end position="645"/>
    </location>
</feature>
<evidence type="ECO:0000259" key="4">
    <source>
        <dbReference type="SMART" id="SM00693"/>
    </source>
</evidence>
<keyword evidence="7" id="KW-1185">Reference proteome</keyword>
<dbReference type="InterPro" id="IPR006624">
    <property type="entry name" value="Beta-propeller_rpt_TECPR"/>
</dbReference>
<proteinExistence type="predicted"/>
<dbReference type="OMA" id="CPMQISR"/>
<dbReference type="EMBL" id="DS469720">
    <property type="protein sequence ID" value="EDO34749.1"/>
    <property type="molecule type" value="Genomic_DNA"/>
</dbReference>
<dbReference type="PhylomeDB" id="A7SNH6"/>
<dbReference type="HOGENOM" id="CLU_008303_0_0_1"/>
<comment type="subcellular location">
    <subcellularLocation>
        <location evidence="1">Cytoplasmic vesicle</location>
        <location evidence="1">Autophagosome membrane</location>
    </subcellularLocation>
</comment>
<dbReference type="InterPro" id="IPR006614">
    <property type="entry name" value="Peroxin/Ferlin"/>
</dbReference>
<dbReference type="SUPFAM" id="SSF50729">
    <property type="entry name" value="PH domain-like"/>
    <property type="match status" value="1"/>
</dbReference>
<dbReference type="GO" id="GO:0000421">
    <property type="term" value="C:autophagosome membrane"/>
    <property type="evidence" value="ECO:0007669"/>
    <property type="project" value="UniProtKB-SubCell"/>
</dbReference>
<gene>
    <name evidence="6" type="ORF">NEMVEDRAFT_v1g124861</name>
</gene>
<dbReference type="PANTHER" id="PTHR23250:SF1">
    <property type="entry name" value="TECTONIN BETA-PROPELLER REPEAT-CONTAINING PROTEIN 1"/>
    <property type="match status" value="1"/>
</dbReference>
<evidence type="ECO:0000313" key="6">
    <source>
        <dbReference type="EMBL" id="EDO34749.1"/>
    </source>
</evidence>
<dbReference type="InterPro" id="IPR051513">
    <property type="entry name" value="Tectonin_beta-prop"/>
</dbReference>
<dbReference type="SMART" id="SM00693">
    <property type="entry name" value="DysFN"/>
    <property type="match status" value="2"/>
</dbReference>
<dbReference type="Pfam" id="PF19193">
    <property type="entry name" value="Tectonin"/>
    <property type="match status" value="1"/>
</dbReference>
<dbReference type="SMART" id="SM00706">
    <property type="entry name" value="TECPR"/>
    <property type="match status" value="7"/>
</dbReference>
<evidence type="ECO:0000256" key="2">
    <source>
        <dbReference type="ARBA" id="ARBA00016409"/>
    </source>
</evidence>
<dbReference type="PANTHER" id="PTHR23250">
    <property type="entry name" value="DYSFERLIN-RELATED"/>
    <property type="match status" value="1"/>
</dbReference>
<feature type="domain" description="Peroxin/Ferlin" evidence="5">
    <location>
        <begin position="808"/>
        <end position="841"/>
    </location>
</feature>
<dbReference type="SMART" id="SM00694">
    <property type="entry name" value="DysFC"/>
    <property type="match status" value="2"/>
</dbReference>
<dbReference type="InterPro" id="IPR001849">
    <property type="entry name" value="PH_domain"/>
</dbReference>
<dbReference type="SMART" id="SM00233">
    <property type="entry name" value="PH"/>
    <property type="match status" value="1"/>
</dbReference>
<reference evidence="6 7" key="1">
    <citation type="journal article" date="2007" name="Science">
        <title>Sea anemone genome reveals ancestral eumetazoan gene repertoire and genomic organization.</title>
        <authorList>
            <person name="Putnam N.H."/>
            <person name="Srivastava M."/>
            <person name="Hellsten U."/>
            <person name="Dirks B."/>
            <person name="Chapman J."/>
            <person name="Salamov A."/>
            <person name="Terry A."/>
            <person name="Shapiro H."/>
            <person name="Lindquist E."/>
            <person name="Kapitonov V.V."/>
            <person name="Jurka J."/>
            <person name="Genikhovich G."/>
            <person name="Grigoriev I.V."/>
            <person name="Lucas S.M."/>
            <person name="Steele R.E."/>
            <person name="Finnerty J.R."/>
            <person name="Technau U."/>
            <person name="Martindale M.Q."/>
            <person name="Rokhsar D.S."/>
        </authorList>
    </citation>
    <scope>NUCLEOTIDE SEQUENCE [LARGE SCALE GENOMIC DNA]</scope>
    <source>
        <strain evidence="7">CH2 X CH6</strain>
    </source>
</reference>
<evidence type="ECO:0000259" key="3">
    <source>
        <dbReference type="SMART" id="SM00233"/>
    </source>
</evidence>
<protein>
    <recommendedName>
        <fullName evidence="2">Tectonin beta-propeller repeat-containing protein 1</fullName>
    </recommendedName>
</protein>
<evidence type="ECO:0000259" key="5">
    <source>
        <dbReference type="SMART" id="SM00694"/>
    </source>
</evidence>
<dbReference type="eggNOG" id="KOG3669">
    <property type="taxonomic scope" value="Eukaryota"/>
</dbReference>
<dbReference type="InterPro" id="IPR011993">
    <property type="entry name" value="PH-like_dom_sf"/>
</dbReference>
<evidence type="ECO:0000313" key="7">
    <source>
        <dbReference type="Proteomes" id="UP000001593"/>
    </source>
</evidence>
<feature type="domain" description="Peroxin/Ferlin" evidence="4">
    <location>
        <begin position="68"/>
        <end position="130"/>
    </location>
</feature>
<sequence>MSAANLWIIDREGRTFLVNLRDNSWTEVSTPELGSRNCFKRVSAVPQCAWAINANQQPCLYVHSTEVAIRVRVETWENQRWGFMNGWSEKSRFSSDRWGFSSEDGRTHLPKEDFRVPSDYWVWEGDWYIDRSIQGDIEGWQYAIDFPRKYYPEQSRSSCVRRRCWARYCKFDGFDRWLLIPGISEDPIKEPFQDLAIGGSAIPGVDPSYLAVWAVTFHGKVVHRTGIKDTNPEGDKWIQVASPPGSIIQLSVSRTGAVWGITWEGLAVVRTGITYDNLTGSDWAQVSPPSISTNPEANQLLQVSAGVNSIWGLTKDGQVLYILTDMSVIDGCHPSDTDALKILLFLLQVFALSTCGDHLYFRTDVKPDELSGRQWRIIKTSRSHDIDSSTSTVSSLDSQGQLIYPEDLGDKVATVKPRFFKDTARIESSVHFLCTYRGFAGFPLLIDSDEGYGGSPRHSTLPRNIEFLTWVACGACDVDASFFNDNHRGLLSSVSSMSISNLAFRDAAWRNDVLVALRSRDLKEVNAFESYEEAVSQIRCQMLVDANFNLWCDCVIKLDQGCKERHGALLCYYEKTSSHLTYGEMRIPLNEIKCVCIVSKLARSNCFAVHTPVRTFERNPLVIAMGSEKDLNDWVTTLSTASARANSSEGPAPYKALWAITSCGDVFVSHAPVSEADQPSHQFWRQIGGHLRQVEAGVCGVVWGIGFDGVPYVYSGGYGGGIFPGFASSTSCIYNQEDCDIHYIYENQRWNPIEGFSDRRLPSDRWVWSDKSGVYERTKEGYTLPSSQWHWTNQWQVDTRPGITDKEGWQYAVDFPRQYHPEKFLNDFVRRRKWKRRCKLTTSGPWLPVTPSVKLRDVTVQIKPLKKPNECVSVWVVGSKGDVLYRHGVTNECPQGKSWEHVITDVPFVSISIGGKGHVWGVAEDGTAYFRAGFEENKITGARWFHISERPPLLVQVSAGASSVWARDKDGTIWFRVNVTDTFPEGTAWKLQQGIVSHISAGPKDQVSENHLLYLSR</sequence>
<dbReference type="Pfam" id="PF06462">
    <property type="entry name" value="Hyd_WA"/>
    <property type="match status" value="4"/>
</dbReference>
<dbReference type="AlphaFoldDB" id="A7SNH6"/>
<dbReference type="STRING" id="45351.A7SNH6"/>
<feature type="domain" description="Peroxin/Ferlin" evidence="5">
    <location>
        <begin position="139"/>
        <end position="172"/>
    </location>
</feature>
<name>A7SNH6_NEMVE</name>
<accession>A7SNH6</accession>
<dbReference type="FunCoup" id="A7SNH6">
    <property type="interactions" value="205"/>
</dbReference>
<dbReference type="Proteomes" id="UP000001593">
    <property type="component" value="Unassembled WGS sequence"/>
</dbReference>
<dbReference type="InParanoid" id="A7SNH6"/>
<dbReference type="Gene3D" id="2.30.29.30">
    <property type="entry name" value="Pleckstrin-homology domain (PH domain)/Phosphotyrosine-binding domain (PTB)"/>
    <property type="match status" value="1"/>
</dbReference>
<feature type="domain" description="Peroxin/Ferlin" evidence="4">
    <location>
        <begin position="737"/>
        <end position="798"/>
    </location>
</feature>
<evidence type="ECO:0000256" key="1">
    <source>
        <dbReference type="ARBA" id="ARBA00004652"/>
    </source>
</evidence>